<dbReference type="RefSeq" id="WP_295659961.1">
    <property type="nucleotide sequence ID" value="NZ_CADCUP010000161.1"/>
</dbReference>
<dbReference type="EMBL" id="CADCUP010000161">
    <property type="protein sequence ID" value="CAA9404488.1"/>
    <property type="molecule type" value="Genomic_DNA"/>
</dbReference>
<dbReference type="PANTHER" id="PTHR44196:SF1">
    <property type="entry name" value="DEHYDROGENASE_REDUCTASE SDR FAMILY MEMBER 7B"/>
    <property type="match status" value="1"/>
</dbReference>
<evidence type="ECO:0000259" key="3">
    <source>
        <dbReference type="SMART" id="SM00822"/>
    </source>
</evidence>
<keyword evidence="2" id="KW-0560">Oxidoreductase</keyword>
<dbReference type="SUPFAM" id="SSF51735">
    <property type="entry name" value="NAD(P)-binding Rossmann-fold domains"/>
    <property type="match status" value="1"/>
</dbReference>
<evidence type="ECO:0000256" key="2">
    <source>
        <dbReference type="ARBA" id="ARBA00023002"/>
    </source>
</evidence>
<reference evidence="4" key="1">
    <citation type="submission" date="2020-02" db="EMBL/GenBank/DDBJ databases">
        <authorList>
            <person name="Meier V. D."/>
        </authorList>
    </citation>
    <scope>NUCLEOTIDE SEQUENCE</scope>
    <source>
        <strain evidence="4">AVDCRST_MAG06</strain>
    </source>
</reference>
<dbReference type="InterPro" id="IPR002347">
    <property type="entry name" value="SDR_fam"/>
</dbReference>
<feature type="domain" description="Ketoreductase" evidence="3">
    <location>
        <begin position="7"/>
        <end position="190"/>
    </location>
</feature>
<proteinExistence type="inferred from homology"/>
<dbReference type="Gene3D" id="3.40.50.720">
    <property type="entry name" value="NAD(P)-binding Rossmann-like Domain"/>
    <property type="match status" value="1"/>
</dbReference>
<dbReference type="GO" id="GO:0016020">
    <property type="term" value="C:membrane"/>
    <property type="evidence" value="ECO:0007669"/>
    <property type="project" value="TreeGrafter"/>
</dbReference>
<evidence type="ECO:0000256" key="1">
    <source>
        <dbReference type="ARBA" id="ARBA00006484"/>
    </source>
</evidence>
<accession>A0A6J4P720</accession>
<name>A0A6J4P720_9ACTN</name>
<comment type="similarity">
    <text evidence="1">Belongs to the short-chain dehydrogenases/reductases (SDR) family.</text>
</comment>
<evidence type="ECO:0000313" key="4">
    <source>
        <dbReference type="EMBL" id="CAA9404488.1"/>
    </source>
</evidence>
<protein>
    <submittedName>
        <fullName evidence="4">Short-chain dehydrogenase/reductase SDR</fullName>
    </submittedName>
</protein>
<gene>
    <name evidence="4" type="ORF">AVDCRST_MAG06-2436</name>
</gene>
<dbReference type="SMART" id="SM00822">
    <property type="entry name" value="PKS_KR"/>
    <property type="match status" value="1"/>
</dbReference>
<organism evidence="4">
    <name type="scientific">uncultured Nocardioides sp</name>
    <dbReference type="NCBI Taxonomy" id="198441"/>
    <lineage>
        <taxon>Bacteria</taxon>
        <taxon>Bacillati</taxon>
        <taxon>Actinomycetota</taxon>
        <taxon>Actinomycetes</taxon>
        <taxon>Propionibacteriales</taxon>
        <taxon>Nocardioidaceae</taxon>
        <taxon>Nocardioides</taxon>
        <taxon>environmental samples</taxon>
    </lineage>
</organism>
<dbReference type="InterPro" id="IPR036291">
    <property type="entry name" value="NAD(P)-bd_dom_sf"/>
</dbReference>
<sequence length="312" mass="32935">MTGHEPSVVLITGASSGIGRAVAQHVAGRGDHVVLVARGKASLEDAAEECRAAGASSVAVLPADVGDDEAVADVVAATMAEHGRLDLVVQSAGVVAYGRTEDVPAEVFDRVLRTNLIGSVNVARHVLPVLRRQERGGLVLIGSLIGHIAVPLMSPYVLSKWGIRALARQLRVENRDLSDVRIAYVAPGGVDTPIYAQAATTLGIHGRPPPPVASPEHIARVAVRRGEHGQVREQVGLANDVVRFGFNVLPQVYDALVAPLFTMAALDRTRVVGTRVGNVLESLEEGNALHGDQGSPLLGIVRNLRRRMPGQD</sequence>
<dbReference type="PRINTS" id="PR00081">
    <property type="entry name" value="GDHRDH"/>
</dbReference>
<dbReference type="GO" id="GO:0016491">
    <property type="term" value="F:oxidoreductase activity"/>
    <property type="evidence" value="ECO:0007669"/>
    <property type="project" value="UniProtKB-KW"/>
</dbReference>
<dbReference type="Pfam" id="PF00106">
    <property type="entry name" value="adh_short"/>
    <property type="match status" value="1"/>
</dbReference>
<dbReference type="PANTHER" id="PTHR44196">
    <property type="entry name" value="DEHYDROGENASE/REDUCTASE SDR FAMILY MEMBER 7B"/>
    <property type="match status" value="1"/>
</dbReference>
<dbReference type="AlphaFoldDB" id="A0A6J4P720"/>
<dbReference type="InterPro" id="IPR057326">
    <property type="entry name" value="KR_dom"/>
</dbReference>